<gene>
    <name evidence="2" type="ORF">D0Y65_045885</name>
</gene>
<dbReference type="EMBL" id="QZWG01000017">
    <property type="protein sequence ID" value="RZB56975.1"/>
    <property type="molecule type" value="Genomic_DNA"/>
</dbReference>
<evidence type="ECO:0000313" key="3">
    <source>
        <dbReference type="Proteomes" id="UP000289340"/>
    </source>
</evidence>
<dbReference type="Proteomes" id="UP000289340">
    <property type="component" value="Chromosome 17"/>
</dbReference>
<dbReference type="InterPro" id="IPR024489">
    <property type="entry name" value="Organ_specific_prot"/>
</dbReference>
<proteinExistence type="predicted"/>
<name>A0A445G712_GLYSO</name>
<dbReference type="AlphaFoldDB" id="A0A445G712"/>
<evidence type="ECO:0000313" key="2">
    <source>
        <dbReference type="EMBL" id="RZB56975.1"/>
    </source>
</evidence>
<feature type="chain" id="PRO_5018977429" evidence="1">
    <location>
        <begin position="25"/>
        <end position="70"/>
    </location>
</feature>
<organism evidence="2 3">
    <name type="scientific">Glycine soja</name>
    <name type="common">Wild soybean</name>
    <dbReference type="NCBI Taxonomy" id="3848"/>
    <lineage>
        <taxon>Eukaryota</taxon>
        <taxon>Viridiplantae</taxon>
        <taxon>Streptophyta</taxon>
        <taxon>Embryophyta</taxon>
        <taxon>Tracheophyta</taxon>
        <taxon>Spermatophyta</taxon>
        <taxon>Magnoliopsida</taxon>
        <taxon>eudicotyledons</taxon>
        <taxon>Gunneridae</taxon>
        <taxon>Pentapetalae</taxon>
        <taxon>rosids</taxon>
        <taxon>fabids</taxon>
        <taxon>Fabales</taxon>
        <taxon>Fabaceae</taxon>
        <taxon>Papilionoideae</taxon>
        <taxon>50 kb inversion clade</taxon>
        <taxon>NPAAA clade</taxon>
        <taxon>indigoferoid/millettioid clade</taxon>
        <taxon>Phaseoleae</taxon>
        <taxon>Glycine</taxon>
        <taxon>Glycine subgen. Soja</taxon>
    </lineage>
</organism>
<reference evidence="2 3" key="1">
    <citation type="submission" date="2018-09" db="EMBL/GenBank/DDBJ databases">
        <title>A high-quality reference genome of wild soybean provides a powerful tool to mine soybean genomes.</title>
        <authorList>
            <person name="Xie M."/>
            <person name="Chung C.Y.L."/>
            <person name="Li M.-W."/>
            <person name="Wong F.-L."/>
            <person name="Chan T.-F."/>
            <person name="Lam H.-M."/>
        </authorList>
    </citation>
    <scope>NUCLEOTIDE SEQUENCE [LARGE SCALE GENOMIC DNA]</scope>
    <source>
        <strain evidence="3">cv. W05</strain>
        <tissue evidence="2">Hypocotyl of etiolated seedlings</tissue>
    </source>
</reference>
<dbReference type="PANTHER" id="PTHR33731">
    <property type="entry name" value="PROTEIN, PUTATIVE-RELATED"/>
    <property type="match status" value="1"/>
</dbReference>
<dbReference type="Pfam" id="PF10950">
    <property type="entry name" value="Organ_specific"/>
    <property type="match status" value="1"/>
</dbReference>
<sequence>MKPISALFVILSLLLVANINLSHARKDLGDYWKKMMNDQPMPEAIKENCSSSTSIRWKNGSFYKGLQYKA</sequence>
<keyword evidence="1" id="KW-0732">Signal</keyword>
<accession>A0A445G712</accession>
<protein>
    <submittedName>
        <fullName evidence="2">Uncharacterized protein</fullName>
    </submittedName>
</protein>
<evidence type="ECO:0000256" key="1">
    <source>
        <dbReference type="SAM" id="SignalP"/>
    </source>
</evidence>
<keyword evidence="3" id="KW-1185">Reference proteome</keyword>
<dbReference type="PANTHER" id="PTHR33731:SF17">
    <property type="entry name" value="ORGAN-SPECIFIC PROTEIN P4-LIKE"/>
    <property type="match status" value="1"/>
</dbReference>
<comment type="caution">
    <text evidence="2">The sequence shown here is derived from an EMBL/GenBank/DDBJ whole genome shotgun (WGS) entry which is preliminary data.</text>
</comment>
<feature type="signal peptide" evidence="1">
    <location>
        <begin position="1"/>
        <end position="24"/>
    </location>
</feature>